<evidence type="ECO:0000313" key="1">
    <source>
        <dbReference type="EMBL" id="MEE1884947.1"/>
    </source>
</evidence>
<comment type="caution">
    <text evidence="1">The sequence shown here is derived from an EMBL/GenBank/DDBJ whole genome shotgun (WGS) entry which is preliminary data.</text>
</comment>
<dbReference type="InterPro" id="IPR036583">
    <property type="entry name" value="23S_rRNA_IVS_sf"/>
</dbReference>
<name>A0ABU7H0U9_9SPHI</name>
<protein>
    <submittedName>
        <fullName evidence="1">Four helix bundle protein</fullName>
    </submittedName>
</protein>
<accession>A0ABU7H0U9</accession>
<dbReference type="NCBIfam" id="TIGR02436">
    <property type="entry name" value="four helix bundle protein"/>
    <property type="match status" value="1"/>
</dbReference>
<gene>
    <name evidence="1" type="ORF">VRU49_05865</name>
</gene>
<dbReference type="Gene3D" id="1.20.1440.60">
    <property type="entry name" value="23S rRNA-intervening sequence"/>
    <property type="match status" value="1"/>
</dbReference>
<dbReference type="CDD" id="cd16377">
    <property type="entry name" value="23S_rRNA_IVP_like"/>
    <property type="match status" value="1"/>
</dbReference>
<evidence type="ECO:0000313" key="2">
    <source>
        <dbReference type="Proteomes" id="UP001337681"/>
    </source>
</evidence>
<organism evidence="1 2">
    <name type="scientific">Pedobacter flavus</name>
    <dbReference type="NCBI Taxonomy" id="3113906"/>
    <lineage>
        <taxon>Bacteria</taxon>
        <taxon>Pseudomonadati</taxon>
        <taxon>Bacteroidota</taxon>
        <taxon>Sphingobacteriia</taxon>
        <taxon>Sphingobacteriales</taxon>
        <taxon>Sphingobacteriaceae</taxon>
        <taxon>Pedobacter</taxon>
    </lineage>
</organism>
<dbReference type="Pfam" id="PF05635">
    <property type="entry name" value="23S_rRNA_IVP"/>
    <property type="match status" value="1"/>
</dbReference>
<reference evidence="1 2" key="1">
    <citation type="submission" date="2024-01" db="EMBL/GenBank/DDBJ databases">
        <title>Pedobacter sp. nov., isolated from oil-contaminated soil.</title>
        <authorList>
            <person name="Le N.T.T."/>
        </authorList>
    </citation>
    <scope>NUCLEOTIDE SEQUENCE [LARGE SCALE GENOMIC DNA]</scope>
    <source>
        <strain evidence="1 2">VNH31</strain>
    </source>
</reference>
<dbReference type="RefSeq" id="WP_330145852.1">
    <property type="nucleotide sequence ID" value="NZ_JAZDQU010000001.1"/>
</dbReference>
<dbReference type="SUPFAM" id="SSF158446">
    <property type="entry name" value="IVS-encoded protein-like"/>
    <property type="match status" value="1"/>
</dbReference>
<dbReference type="PANTHER" id="PTHR38471:SF2">
    <property type="entry name" value="FOUR HELIX BUNDLE PROTEIN"/>
    <property type="match status" value="1"/>
</dbReference>
<sequence>MAFKFQNLKVWQKSMILANDIHYLALRFPKDEAYVLNPQIRRAANSITLNIAEGSTGQSNKEFVRFLRYSLRSTIETVGCLFLAKERNYINESQFISLYKKCEEVLVMINGLIKVLESGSPKDR</sequence>
<proteinExistence type="predicted"/>
<keyword evidence="2" id="KW-1185">Reference proteome</keyword>
<dbReference type="PANTHER" id="PTHR38471">
    <property type="entry name" value="FOUR HELIX BUNDLE PROTEIN"/>
    <property type="match status" value="1"/>
</dbReference>
<dbReference type="EMBL" id="JAZDQU010000001">
    <property type="protein sequence ID" value="MEE1884947.1"/>
    <property type="molecule type" value="Genomic_DNA"/>
</dbReference>
<dbReference type="InterPro" id="IPR012657">
    <property type="entry name" value="23S_rRNA-intervening_sequence"/>
</dbReference>
<dbReference type="Proteomes" id="UP001337681">
    <property type="component" value="Unassembled WGS sequence"/>
</dbReference>